<organism evidence="1 2">
    <name type="scientific">Flavobacterium cucumis</name>
    <dbReference type="NCBI Taxonomy" id="416016"/>
    <lineage>
        <taxon>Bacteria</taxon>
        <taxon>Pseudomonadati</taxon>
        <taxon>Bacteroidota</taxon>
        <taxon>Flavobacteriia</taxon>
        <taxon>Flavobacteriales</taxon>
        <taxon>Flavobacteriaceae</taxon>
        <taxon>Flavobacterium</taxon>
    </lineage>
</organism>
<dbReference type="Proteomes" id="UP000184611">
    <property type="component" value="Unassembled WGS sequence"/>
</dbReference>
<gene>
    <name evidence="1" type="ORF">SAMN05443547_0104</name>
</gene>
<evidence type="ECO:0000313" key="2">
    <source>
        <dbReference type="Proteomes" id="UP000184611"/>
    </source>
</evidence>
<dbReference type="RefSeq" id="WP_073580411.1">
    <property type="nucleotide sequence ID" value="NZ_CBCSEA010000003.1"/>
</dbReference>
<dbReference type="STRING" id="416016.SAMN05443547_0104"/>
<protein>
    <submittedName>
        <fullName evidence="1">Uncharacterized protein</fullName>
    </submittedName>
</protein>
<dbReference type="OrthoDB" id="982449at2"/>
<proteinExistence type="predicted"/>
<evidence type="ECO:0000313" key="1">
    <source>
        <dbReference type="EMBL" id="SHO71794.1"/>
    </source>
</evidence>
<sequence length="190" mass="22049">MKSKILFIAIFVLQTVTGFSQDMNTLKTEALKSYKAGANMNYDVIFETTYPKLFDIIPKEQMKEMFSQMMENEQFILKLVEVEPNFSFSEIKTVENKKFCVIDHRNVMVMTFKSPVTEVEEMKSSFKEIMGAETIEFDKATNSFRIESRATLLAVSDELTNGTWKFLNKDKDNVIFAMVFNDKIQKELGF</sequence>
<keyword evidence="2" id="KW-1185">Reference proteome</keyword>
<dbReference type="AlphaFoldDB" id="A0A1M7ZSD0"/>
<reference evidence="2" key="1">
    <citation type="submission" date="2016-12" db="EMBL/GenBank/DDBJ databases">
        <authorList>
            <person name="Varghese N."/>
            <person name="Submissions S."/>
        </authorList>
    </citation>
    <scope>NUCLEOTIDE SEQUENCE [LARGE SCALE GENOMIC DNA]</scope>
    <source>
        <strain evidence="2">DSM 18830</strain>
    </source>
</reference>
<dbReference type="EMBL" id="FRYK01000001">
    <property type="protein sequence ID" value="SHO71794.1"/>
    <property type="molecule type" value="Genomic_DNA"/>
</dbReference>
<accession>A0A1M7ZSD0</accession>
<name>A0A1M7ZSD0_9FLAO</name>